<feature type="region of interest" description="Disordered" evidence="1">
    <location>
        <begin position="246"/>
        <end position="279"/>
    </location>
</feature>
<gene>
    <name evidence="2" type="ORF">QBC32DRAFT_313122</name>
</gene>
<feature type="region of interest" description="Disordered" evidence="1">
    <location>
        <begin position="1"/>
        <end position="76"/>
    </location>
</feature>
<organism evidence="2 3">
    <name type="scientific">Pseudoneurospora amorphoporcata</name>
    <dbReference type="NCBI Taxonomy" id="241081"/>
    <lineage>
        <taxon>Eukaryota</taxon>
        <taxon>Fungi</taxon>
        <taxon>Dikarya</taxon>
        <taxon>Ascomycota</taxon>
        <taxon>Pezizomycotina</taxon>
        <taxon>Sordariomycetes</taxon>
        <taxon>Sordariomycetidae</taxon>
        <taxon>Sordariales</taxon>
        <taxon>Sordariaceae</taxon>
        <taxon>Pseudoneurospora</taxon>
    </lineage>
</organism>
<dbReference type="AlphaFoldDB" id="A0AAN6P011"/>
<evidence type="ECO:0000256" key="1">
    <source>
        <dbReference type="SAM" id="MobiDB-lite"/>
    </source>
</evidence>
<dbReference type="Proteomes" id="UP001303222">
    <property type="component" value="Unassembled WGS sequence"/>
</dbReference>
<keyword evidence="3" id="KW-1185">Reference proteome</keyword>
<evidence type="ECO:0000313" key="3">
    <source>
        <dbReference type="Proteomes" id="UP001303222"/>
    </source>
</evidence>
<comment type="caution">
    <text evidence="2">The sequence shown here is derived from an EMBL/GenBank/DDBJ whole genome shotgun (WGS) entry which is preliminary data.</text>
</comment>
<proteinExistence type="predicted"/>
<evidence type="ECO:0000313" key="2">
    <source>
        <dbReference type="EMBL" id="KAK3953258.1"/>
    </source>
</evidence>
<name>A0AAN6P011_9PEZI</name>
<reference evidence="2" key="1">
    <citation type="journal article" date="2023" name="Mol. Phylogenet. Evol.">
        <title>Genome-scale phylogeny and comparative genomics of the fungal order Sordariales.</title>
        <authorList>
            <person name="Hensen N."/>
            <person name="Bonometti L."/>
            <person name="Westerberg I."/>
            <person name="Brannstrom I.O."/>
            <person name="Guillou S."/>
            <person name="Cros-Aarteil S."/>
            <person name="Calhoun S."/>
            <person name="Haridas S."/>
            <person name="Kuo A."/>
            <person name="Mondo S."/>
            <person name="Pangilinan J."/>
            <person name="Riley R."/>
            <person name="LaButti K."/>
            <person name="Andreopoulos B."/>
            <person name="Lipzen A."/>
            <person name="Chen C."/>
            <person name="Yan M."/>
            <person name="Daum C."/>
            <person name="Ng V."/>
            <person name="Clum A."/>
            <person name="Steindorff A."/>
            <person name="Ohm R.A."/>
            <person name="Martin F."/>
            <person name="Silar P."/>
            <person name="Natvig D.O."/>
            <person name="Lalanne C."/>
            <person name="Gautier V."/>
            <person name="Ament-Velasquez S.L."/>
            <person name="Kruys A."/>
            <person name="Hutchinson M.I."/>
            <person name="Powell A.J."/>
            <person name="Barry K."/>
            <person name="Miller A.N."/>
            <person name="Grigoriev I.V."/>
            <person name="Debuchy R."/>
            <person name="Gladieux P."/>
            <person name="Hiltunen Thoren M."/>
            <person name="Johannesson H."/>
        </authorList>
    </citation>
    <scope>NUCLEOTIDE SEQUENCE</scope>
    <source>
        <strain evidence="2">CBS 626.80</strain>
    </source>
</reference>
<protein>
    <submittedName>
        <fullName evidence="2">Uncharacterized protein</fullName>
    </submittedName>
</protein>
<dbReference type="EMBL" id="MU859108">
    <property type="protein sequence ID" value="KAK3953258.1"/>
    <property type="molecule type" value="Genomic_DNA"/>
</dbReference>
<feature type="compositionally biased region" description="Basic and acidic residues" evidence="1">
    <location>
        <begin position="46"/>
        <end position="64"/>
    </location>
</feature>
<feature type="compositionally biased region" description="Polar residues" evidence="1">
    <location>
        <begin position="14"/>
        <end position="33"/>
    </location>
</feature>
<accession>A0AAN6P011</accession>
<reference evidence="2" key="2">
    <citation type="submission" date="2023-06" db="EMBL/GenBank/DDBJ databases">
        <authorList>
            <consortium name="Lawrence Berkeley National Laboratory"/>
            <person name="Mondo S.J."/>
            <person name="Hensen N."/>
            <person name="Bonometti L."/>
            <person name="Westerberg I."/>
            <person name="Brannstrom I.O."/>
            <person name="Guillou S."/>
            <person name="Cros-Aarteil S."/>
            <person name="Calhoun S."/>
            <person name="Haridas S."/>
            <person name="Kuo A."/>
            <person name="Pangilinan J."/>
            <person name="Riley R."/>
            <person name="Labutti K."/>
            <person name="Andreopoulos B."/>
            <person name="Lipzen A."/>
            <person name="Chen C."/>
            <person name="Yanf M."/>
            <person name="Daum C."/>
            <person name="Ng V."/>
            <person name="Clum A."/>
            <person name="Steindorff A."/>
            <person name="Ohm R."/>
            <person name="Martin F."/>
            <person name="Silar P."/>
            <person name="Natvig D."/>
            <person name="Lalanne C."/>
            <person name="Gautier V."/>
            <person name="Ament-Velasquez S.L."/>
            <person name="Kruys A."/>
            <person name="Hutchinson M.I."/>
            <person name="Powell A.J."/>
            <person name="Barry K."/>
            <person name="Miller A.N."/>
            <person name="Grigoriev I.V."/>
            <person name="Debuchy R."/>
            <person name="Gladieux P."/>
            <person name="Thoren M.H."/>
            <person name="Johannesson H."/>
        </authorList>
    </citation>
    <scope>NUCLEOTIDE SEQUENCE</scope>
    <source>
        <strain evidence="2">CBS 626.80</strain>
    </source>
</reference>
<sequence length="444" mass="48490">MAPRDARASKQRRGSISQASPPNQTTQDSIEVNTSDKARSKVVAGRTEKAKAKPQDARSHEANQERAYVAASRRSDRSLEARIQSARLASEIHKKRTGKGFKITTEAVLNDAMYEEEDEPRTARLPYSAVSFQNVALEQHYQRVDAQFAAAFGSLPTLLRPPRMPLVPQHMPTPQQQRTMTTMTMNSAPSYGLPPNHGMRQFHERTQSAPNVPLASATSGNSAAPDMPHGLGQRTQSLPVVPPIATNSPTVSVSHRPAGPHTRNSSMSEFPTPPSLTPSVGDGTPPLPGLPTPTFGHDNFDNSANSTLMQHRYRRSSVASMRSDAPLTPQSAMSVISTTPPGHLAAPPKPATEGVNQMASEPQFYPSYVDGSFEHFDNMYNSLSQQALGSDESGSLYLKYALQNENPLIFYQPQAEKPKEFDTEPDPLVNNDHDTFVDWNGGDV</sequence>